<reference evidence="2" key="1">
    <citation type="submission" date="2022-07" db="EMBL/GenBank/DDBJ databases">
        <authorList>
            <person name="Wu T."/>
        </authorList>
    </citation>
    <scope>NUCLEOTIDE SEQUENCE</scope>
    <source>
        <strain evidence="2">SD-1</strain>
    </source>
</reference>
<dbReference type="EMBL" id="CP101185">
    <property type="protein sequence ID" value="UYV97409.1"/>
    <property type="molecule type" value="Genomic_DNA"/>
</dbReference>
<evidence type="ECO:0000313" key="2">
    <source>
        <dbReference type="EMBL" id="UYV97409.1"/>
    </source>
</evidence>
<dbReference type="RefSeq" id="WP_021472948.1">
    <property type="nucleotide sequence ID" value="NZ_BDMH01000014.1"/>
</dbReference>
<gene>
    <name evidence="2" type="ORF">NL394_20650</name>
</gene>
<dbReference type="Proteomes" id="UP001163293">
    <property type="component" value="Chromosome"/>
</dbReference>
<feature type="region of interest" description="Disordered" evidence="1">
    <location>
        <begin position="1"/>
        <end position="28"/>
    </location>
</feature>
<proteinExistence type="predicted"/>
<evidence type="ECO:0000256" key="1">
    <source>
        <dbReference type="SAM" id="MobiDB-lite"/>
    </source>
</evidence>
<accession>A0AAX3EHZ8</accession>
<keyword evidence="3" id="KW-1185">Reference proteome</keyword>
<organism evidence="2 3">
    <name type="scientific">Paenarthrobacter ureafaciens</name>
    <dbReference type="NCBI Taxonomy" id="37931"/>
    <lineage>
        <taxon>Bacteria</taxon>
        <taxon>Bacillati</taxon>
        <taxon>Actinomycetota</taxon>
        <taxon>Actinomycetes</taxon>
        <taxon>Micrococcales</taxon>
        <taxon>Micrococcaceae</taxon>
        <taxon>Paenarthrobacter</taxon>
    </lineage>
</organism>
<protein>
    <submittedName>
        <fullName evidence="2">Uncharacterized protein</fullName>
    </submittedName>
</protein>
<evidence type="ECO:0000313" key="3">
    <source>
        <dbReference type="Proteomes" id="UP001163293"/>
    </source>
</evidence>
<name>A0AAX3EHZ8_PAEUR</name>
<dbReference type="AlphaFoldDB" id="A0AAX3EHZ8"/>
<sequence>MAPLLADSRADKHAASHGSQTPPLDEVRPGSAIRTLTAIVTLAADGWFELSVLQIPGLVVHASRLDRAPEAVRKAACQSTGRAPWEFDVHVQW</sequence>